<feature type="transmembrane region" description="Helical" evidence="1">
    <location>
        <begin position="20"/>
        <end position="39"/>
    </location>
</feature>
<accession>A0A0E9WQP2</accession>
<reference evidence="2" key="2">
    <citation type="journal article" date="2015" name="Fish Shellfish Immunol.">
        <title>Early steps in the European eel (Anguilla anguilla)-Vibrio vulnificus interaction in the gills: Role of the RtxA13 toxin.</title>
        <authorList>
            <person name="Callol A."/>
            <person name="Pajuelo D."/>
            <person name="Ebbesson L."/>
            <person name="Teles M."/>
            <person name="MacKenzie S."/>
            <person name="Amaro C."/>
        </authorList>
    </citation>
    <scope>NUCLEOTIDE SEQUENCE</scope>
</reference>
<keyword evidence="1" id="KW-0812">Transmembrane</keyword>
<proteinExistence type="predicted"/>
<evidence type="ECO:0000313" key="2">
    <source>
        <dbReference type="EMBL" id="JAH92702.1"/>
    </source>
</evidence>
<reference evidence="2" key="1">
    <citation type="submission" date="2014-11" db="EMBL/GenBank/DDBJ databases">
        <authorList>
            <person name="Amaro Gonzalez C."/>
        </authorList>
    </citation>
    <scope>NUCLEOTIDE SEQUENCE</scope>
</reference>
<dbReference type="EMBL" id="GBXM01015875">
    <property type="protein sequence ID" value="JAH92702.1"/>
    <property type="molecule type" value="Transcribed_RNA"/>
</dbReference>
<evidence type="ECO:0000256" key="1">
    <source>
        <dbReference type="SAM" id="Phobius"/>
    </source>
</evidence>
<organism evidence="2">
    <name type="scientific">Anguilla anguilla</name>
    <name type="common">European freshwater eel</name>
    <name type="synonym">Muraena anguilla</name>
    <dbReference type="NCBI Taxonomy" id="7936"/>
    <lineage>
        <taxon>Eukaryota</taxon>
        <taxon>Metazoa</taxon>
        <taxon>Chordata</taxon>
        <taxon>Craniata</taxon>
        <taxon>Vertebrata</taxon>
        <taxon>Euteleostomi</taxon>
        <taxon>Actinopterygii</taxon>
        <taxon>Neopterygii</taxon>
        <taxon>Teleostei</taxon>
        <taxon>Anguilliformes</taxon>
        <taxon>Anguillidae</taxon>
        <taxon>Anguilla</taxon>
    </lineage>
</organism>
<keyword evidence="1" id="KW-0472">Membrane</keyword>
<sequence>MPPCTVTKTERKAKNIPRPALFSGIFMLSSCIILVGCHLNKHFGRVAQKQPLQRATCKFKCLTFAKHHWNYNFHLCCGQMSPNSFCLVAGCTNVLTQLEPFINYCFFFFFVK</sequence>
<name>A0A0E9WQP2_ANGAN</name>
<keyword evidence="1" id="KW-1133">Transmembrane helix</keyword>
<dbReference type="AlphaFoldDB" id="A0A0E9WQP2"/>
<protein>
    <submittedName>
        <fullName evidence="2">Uncharacterized protein</fullName>
    </submittedName>
</protein>